<sequence length="155" mass="16561">MHALLSLALLSLGFLYSTVRAQIPASGIIIAPPNGTVISPGDTFDYSYSGFSCHQGFIGVTVWLVDTPPTLAQLNSSGEFSPGDFLSFFGTFATPNIQGIPPISTPPPPPSFVMPDLDIPTEELFFTVVQELKDCDPPLFGSAIVTFNNITYSVD</sequence>
<gene>
    <name evidence="2" type="ORF">OBBRIDRAFT_838771</name>
</gene>
<dbReference type="Proteomes" id="UP000250043">
    <property type="component" value="Unassembled WGS sequence"/>
</dbReference>
<dbReference type="EMBL" id="KV722569">
    <property type="protein sequence ID" value="OCH85679.1"/>
    <property type="molecule type" value="Genomic_DNA"/>
</dbReference>
<organism evidence="2 3">
    <name type="scientific">Obba rivulosa</name>
    <dbReference type="NCBI Taxonomy" id="1052685"/>
    <lineage>
        <taxon>Eukaryota</taxon>
        <taxon>Fungi</taxon>
        <taxon>Dikarya</taxon>
        <taxon>Basidiomycota</taxon>
        <taxon>Agaricomycotina</taxon>
        <taxon>Agaricomycetes</taxon>
        <taxon>Polyporales</taxon>
        <taxon>Gelatoporiaceae</taxon>
        <taxon>Obba</taxon>
    </lineage>
</organism>
<feature type="signal peptide" evidence="1">
    <location>
        <begin position="1"/>
        <end position="21"/>
    </location>
</feature>
<name>A0A8E2APN2_9APHY</name>
<reference evidence="2 3" key="1">
    <citation type="submission" date="2016-07" db="EMBL/GenBank/DDBJ databases">
        <title>Draft genome of the white-rot fungus Obba rivulosa 3A-2.</title>
        <authorList>
            <consortium name="DOE Joint Genome Institute"/>
            <person name="Miettinen O."/>
            <person name="Riley R."/>
            <person name="Acob R."/>
            <person name="Barry K."/>
            <person name="Cullen D."/>
            <person name="De Vries R."/>
            <person name="Hainaut M."/>
            <person name="Hatakka A."/>
            <person name="Henrissat B."/>
            <person name="Hilden K."/>
            <person name="Kuo R."/>
            <person name="Labutti K."/>
            <person name="Lipzen A."/>
            <person name="Makela M.R."/>
            <person name="Sandor L."/>
            <person name="Spatafora J.W."/>
            <person name="Grigoriev I.V."/>
            <person name="Hibbett D.S."/>
        </authorList>
    </citation>
    <scope>NUCLEOTIDE SEQUENCE [LARGE SCALE GENOMIC DNA]</scope>
    <source>
        <strain evidence="2 3">3A-2</strain>
    </source>
</reference>
<dbReference type="AlphaFoldDB" id="A0A8E2APN2"/>
<evidence type="ECO:0000256" key="1">
    <source>
        <dbReference type="SAM" id="SignalP"/>
    </source>
</evidence>
<feature type="chain" id="PRO_5034720768" evidence="1">
    <location>
        <begin position="22"/>
        <end position="155"/>
    </location>
</feature>
<evidence type="ECO:0000313" key="2">
    <source>
        <dbReference type="EMBL" id="OCH85679.1"/>
    </source>
</evidence>
<keyword evidence="3" id="KW-1185">Reference proteome</keyword>
<protein>
    <submittedName>
        <fullName evidence="2">Uncharacterized protein</fullName>
    </submittedName>
</protein>
<dbReference type="OrthoDB" id="2769307at2759"/>
<accession>A0A8E2APN2</accession>
<evidence type="ECO:0000313" key="3">
    <source>
        <dbReference type="Proteomes" id="UP000250043"/>
    </source>
</evidence>
<keyword evidence="1" id="KW-0732">Signal</keyword>
<proteinExistence type="predicted"/>